<dbReference type="InterPro" id="IPR011989">
    <property type="entry name" value="ARM-like"/>
</dbReference>
<name>A0A8T2R7Z2_CERRI</name>
<dbReference type="Proteomes" id="UP000825935">
    <property type="component" value="Chromosome 29"/>
</dbReference>
<reference evidence="2" key="1">
    <citation type="submission" date="2021-08" db="EMBL/GenBank/DDBJ databases">
        <title>WGS assembly of Ceratopteris richardii.</title>
        <authorList>
            <person name="Marchant D.B."/>
            <person name="Chen G."/>
            <person name="Jenkins J."/>
            <person name="Shu S."/>
            <person name="Leebens-Mack J."/>
            <person name="Grimwood J."/>
            <person name="Schmutz J."/>
            <person name="Soltis P."/>
            <person name="Soltis D."/>
            <person name="Chen Z.-H."/>
        </authorList>
    </citation>
    <scope>NUCLEOTIDE SEQUENCE</scope>
    <source>
        <strain evidence="2">Whitten #5841</strain>
        <tissue evidence="2">Leaf</tissue>
    </source>
</reference>
<feature type="compositionally biased region" description="Basic and acidic residues" evidence="1">
    <location>
        <begin position="116"/>
        <end position="126"/>
    </location>
</feature>
<protein>
    <recommendedName>
        <fullName evidence="4">Protein SERAC1</fullName>
    </recommendedName>
</protein>
<proteinExistence type="predicted"/>
<dbReference type="OrthoDB" id="5086500at2759"/>
<dbReference type="PANTHER" id="PTHR48202:SF1">
    <property type="entry name" value="ALPHA_BETA-HYDROLASES SUPERFAMILY PROTEIN"/>
    <property type="match status" value="1"/>
</dbReference>
<keyword evidence="3" id="KW-1185">Reference proteome</keyword>
<dbReference type="PANTHER" id="PTHR48202">
    <property type="entry name" value="ALPHA/BETA-HYDROLASES SUPERFAMILY PROTEIN"/>
    <property type="match status" value="1"/>
</dbReference>
<comment type="caution">
    <text evidence="2">The sequence shown here is derived from an EMBL/GenBank/DDBJ whole genome shotgun (WGS) entry which is preliminary data.</text>
</comment>
<evidence type="ECO:0000256" key="1">
    <source>
        <dbReference type="SAM" id="MobiDB-lite"/>
    </source>
</evidence>
<sequence>MVFVHEMTRLIAISSSFRQNRAQRAFTRRFSACAPVFSSRSFRSPSVRSNPPVSYPSCLSKISPCISVRSSPPSLYCSRRSWSNKFTPYDFSKTEHLIHDHLERAPSSDQLSSHCSGDEGEGKPSLEQRSLVKASKSSAGSFHGRLVGATAGALLIFAAVLLPYQNKESAEVLREFTLARCAEAQEYVMDFKKGVTASYHSLCTYLANFLIKIHEATTSMTVLARCIHAVLFSRGDDYVDEIAMRWRLRVVSLLADLSASSHSRRRALIQAGSGSVVDWLLESVGHRDKKYRLVQAEAARALSHFLSDDRTCEVVLGRPNALSHLLLFAASIEPNSLNHQKSVSYIENDERMRGRSMLVTALMDIITSSCEIEKDIFQPKLSVFANVADIEAALKVLKEDEFSLDDGHEEGLNKNLNMEQNMNGIREEDFVRVNGSNANDSDNMATEGQKNSGSLFNYFWPPNTGVQHLGSNNEQQVSLTSASINSGTAGSNDYVETNQETYSHGLTSESLNSGTTGSNNYLKISQENDSHGLWDDLHGRHVAVPLAAWAVATWAQASSANCGKIASFDKDGNAILACVMAHERTVKWHGAVAARAVLENGFGERAAVAWSAALLDAAKQASEVKDAQLSFAALDSFYISVRKSHEANESAGKHSLSILREIAKQTAQISKLQKVVAEILDLVTAGGVGLSPEDGKKWSSILLGWLSDRMTDDSTCFVASKILANVLDALGPVGIPISQAWLAMIILGIISDNESSAAKGNAVVSKNSRSKGFVQGRSSQFVVQTVSELGKSVLLSIGGVQGPTNGKGNSAISDPEWGDFGKLHLFNVVGKVSKKDKEKLTIANGVNSTLKAMKALTELTVEDKACQQRIIKMGGLQLLRRFTMKDDFEELLDSERMSGMDVENILQASEQSCSSSKGSHLRKHAARLLSVLSLQSSAAAVIREDEPWCSWLHACADNQLADCPDLKTCSYALTTLLNLEACKEKQRSSSNDSKEHDIEQVIPQYEDRVFIMNTDSPMWEHSFRRNRTKAEVESDHAMETRGPYSDFQLDVVFVHGLCGGPFKTWRISDNKTSSTDKAGLVERIDVDSGREGTCWPKQWLSKDIPACRVLTVKYKVCLVISFVCTAKVNVEIALHVMFVLFFWQTNLSQWSGATLPLQEVGAMLLQKLCAAGVGERPVVFITHSMGGLVVKQMLMQAGKDERFSQLVKSTAGIVFYSCPHFGSKLADVPWRLGLVLRPAPSIGELRSGLVRLEELNQYIRMLHKGGLDILSFSETKVTPLVEGYGGWALRMEVVPIESAYPGFGELVVLDGTDHVNSCKPLSRDDMAYTQTLQLLQKVARSVKASHP</sequence>
<dbReference type="OMA" id="AYLIADC"/>
<dbReference type="Gene3D" id="1.25.10.10">
    <property type="entry name" value="Leucine-rich Repeat Variant"/>
    <property type="match status" value="1"/>
</dbReference>
<evidence type="ECO:0000313" key="3">
    <source>
        <dbReference type="Proteomes" id="UP000825935"/>
    </source>
</evidence>
<dbReference type="SUPFAM" id="SSF48371">
    <property type="entry name" value="ARM repeat"/>
    <property type="match status" value="1"/>
</dbReference>
<organism evidence="2 3">
    <name type="scientific">Ceratopteris richardii</name>
    <name type="common">Triangle waterfern</name>
    <dbReference type="NCBI Taxonomy" id="49495"/>
    <lineage>
        <taxon>Eukaryota</taxon>
        <taxon>Viridiplantae</taxon>
        <taxon>Streptophyta</taxon>
        <taxon>Embryophyta</taxon>
        <taxon>Tracheophyta</taxon>
        <taxon>Polypodiopsida</taxon>
        <taxon>Polypodiidae</taxon>
        <taxon>Polypodiales</taxon>
        <taxon>Pteridineae</taxon>
        <taxon>Pteridaceae</taxon>
        <taxon>Parkerioideae</taxon>
        <taxon>Ceratopteris</taxon>
    </lineage>
</organism>
<evidence type="ECO:0000313" key="2">
    <source>
        <dbReference type="EMBL" id="KAH7291904.1"/>
    </source>
</evidence>
<dbReference type="SUPFAM" id="SSF53474">
    <property type="entry name" value="alpha/beta-Hydrolases"/>
    <property type="match status" value="1"/>
</dbReference>
<feature type="region of interest" description="Disordered" evidence="1">
    <location>
        <begin position="105"/>
        <end position="130"/>
    </location>
</feature>
<dbReference type="Gene3D" id="3.40.50.1820">
    <property type="entry name" value="alpha/beta hydrolase"/>
    <property type="match status" value="1"/>
</dbReference>
<dbReference type="InterPro" id="IPR016024">
    <property type="entry name" value="ARM-type_fold"/>
</dbReference>
<accession>A0A8T2R7Z2</accession>
<dbReference type="EMBL" id="CM035434">
    <property type="protein sequence ID" value="KAH7291904.1"/>
    <property type="molecule type" value="Genomic_DNA"/>
</dbReference>
<dbReference type="InterPro" id="IPR029058">
    <property type="entry name" value="AB_hydrolase_fold"/>
</dbReference>
<gene>
    <name evidence="2" type="ORF">KP509_29G041200</name>
</gene>
<evidence type="ECO:0008006" key="4">
    <source>
        <dbReference type="Google" id="ProtNLM"/>
    </source>
</evidence>